<dbReference type="GO" id="GO:0005615">
    <property type="term" value="C:extracellular space"/>
    <property type="evidence" value="ECO:0007669"/>
    <property type="project" value="TreeGrafter"/>
</dbReference>
<feature type="region of interest" description="Disordered" evidence="1">
    <location>
        <begin position="90"/>
        <end position="131"/>
    </location>
</feature>
<dbReference type="PANTHER" id="PTHR24023:SF1094">
    <property type="entry name" value="COLLAGEN TYPE XVIII, ALPHA 1 ISOFORM X1-RELATED"/>
    <property type="match status" value="1"/>
</dbReference>
<protein>
    <submittedName>
        <fullName evidence="2">Uncharacterized protein</fullName>
    </submittedName>
</protein>
<dbReference type="GO" id="GO:0031012">
    <property type="term" value="C:extracellular matrix"/>
    <property type="evidence" value="ECO:0007669"/>
    <property type="project" value="TreeGrafter"/>
</dbReference>
<feature type="region of interest" description="Disordered" evidence="1">
    <location>
        <begin position="174"/>
        <end position="262"/>
    </location>
</feature>
<organism evidence="2 3">
    <name type="scientific">Cervus elaphus hippelaphus</name>
    <name type="common">European red deer</name>
    <dbReference type="NCBI Taxonomy" id="46360"/>
    <lineage>
        <taxon>Eukaryota</taxon>
        <taxon>Metazoa</taxon>
        <taxon>Chordata</taxon>
        <taxon>Craniata</taxon>
        <taxon>Vertebrata</taxon>
        <taxon>Euteleostomi</taxon>
        <taxon>Mammalia</taxon>
        <taxon>Eutheria</taxon>
        <taxon>Laurasiatheria</taxon>
        <taxon>Artiodactyla</taxon>
        <taxon>Ruminantia</taxon>
        <taxon>Pecora</taxon>
        <taxon>Cervidae</taxon>
        <taxon>Cervinae</taxon>
        <taxon>Cervus</taxon>
    </lineage>
</organism>
<evidence type="ECO:0000313" key="2">
    <source>
        <dbReference type="EMBL" id="OWK01360.1"/>
    </source>
</evidence>
<feature type="non-terminal residue" evidence="2">
    <location>
        <position position="1"/>
    </location>
</feature>
<reference evidence="2 3" key="1">
    <citation type="journal article" date="2018" name="Mol. Genet. Genomics">
        <title>The red deer Cervus elaphus genome CerEla1.0: sequencing, annotating, genes, and chromosomes.</title>
        <authorList>
            <person name="Bana N.A."/>
            <person name="Nyiri A."/>
            <person name="Nagy J."/>
            <person name="Frank K."/>
            <person name="Nagy T."/>
            <person name="Steger V."/>
            <person name="Schiller M."/>
            <person name="Lakatos P."/>
            <person name="Sugar L."/>
            <person name="Horn P."/>
            <person name="Barta E."/>
            <person name="Orosz L."/>
        </authorList>
    </citation>
    <scope>NUCLEOTIDE SEQUENCE [LARGE SCALE GENOMIC DNA]</scope>
    <source>
        <strain evidence="2">Hungarian</strain>
    </source>
</reference>
<feature type="region of interest" description="Disordered" evidence="1">
    <location>
        <begin position="15"/>
        <end position="71"/>
    </location>
</feature>
<dbReference type="OrthoDB" id="9685408at2759"/>
<dbReference type="GO" id="GO:0032836">
    <property type="term" value="P:glomerular basement membrane development"/>
    <property type="evidence" value="ECO:0007669"/>
    <property type="project" value="TreeGrafter"/>
</dbReference>
<evidence type="ECO:0000256" key="1">
    <source>
        <dbReference type="SAM" id="MobiDB-lite"/>
    </source>
</evidence>
<dbReference type="AlphaFoldDB" id="A0A212C5W0"/>
<dbReference type="InterPro" id="IPR050149">
    <property type="entry name" value="Collagen_superfamily"/>
</dbReference>
<dbReference type="EMBL" id="MKHE01000028">
    <property type="protein sequence ID" value="OWK01360.1"/>
    <property type="molecule type" value="Genomic_DNA"/>
</dbReference>
<gene>
    <name evidence="2" type="ORF">Celaphus_00018732</name>
</gene>
<feature type="compositionally biased region" description="Pro residues" evidence="1">
    <location>
        <begin position="106"/>
        <end position="116"/>
    </location>
</feature>
<proteinExistence type="predicted"/>
<name>A0A212C5W0_CEREH</name>
<dbReference type="Proteomes" id="UP000242450">
    <property type="component" value="Chromosome 28"/>
</dbReference>
<feature type="compositionally biased region" description="Low complexity" evidence="1">
    <location>
        <begin position="20"/>
        <end position="34"/>
    </location>
</feature>
<dbReference type="GO" id="GO:0030020">
    <property type="term" value="F:extracellular matrix structural constituent conferring tensile strength"/>
    <property type="evidence" value="ECO:0007669"/>
    <property type="project" value="TreeGrafter"/>
</dbReference>
<dbReference type="PANTHER" id="PTHR24023">
    <property type="entry name" value="COLLAGEN ALPHA"/>
    <property type="match status" value="1"/>
</dbReference>
<sequence>APLVFSLDLTCAPVFQAGNPGEPGLRGPEGSRGLPGEEGPRGPPGPRGVQGEQGATGLPGIQGPPGRAPTDQHIKQVCMRVIQEHFSQMAASLKRPDSGASGLPGRPGPPGPPGPPGENGFPGQMGLRGLPGMKGPPGALGVMQEKEGIVVPQEEVPKVCQELPVSQVTRVLPATGGTAGTASEAPQGRRASPVCPAPRAPLARLVSASRRPAPCRPASGRSTPKGPASEGLGATRLSVETTPEEGAWGSNTPLHRYPRNPT</sequence>
<comment type="caution">
    <text evidence="2">The sequence shown here is derived from an EMBL/GenBank/DDBJ whole genome shotgun (WGS) entry which is preliminary data.</text>
</comment>
<keyword evidence="3" id="KW-1185">Reference proteome</keyword>
<accession>A0A212C5W0</accession>
<evidence type="ECO:0000313" key="3">
    <source>
        <dbReference type="Proteomes" id="UP000242450"/>
    </source>
</evidence>
<dbReference type="InterPro" id="IPR008160">
    <property type="entry name" value="Collagen"/>
</dbReference>
<dbReference type="Pfam" id="PF01391">
    <property type="entry name" value="Collagen"/>
    <property type="match status" value="2"/>
</dbReference>